<dbReference type="EMBL" id="CP012673">
    <property type="protein sequence ID" value="AUX44283.1"/>
    <property type="molecule type" value="Genomic_DNA"/>
</dbReference>
<dbReference type="Proteomes" id="UP000238348">
    <property type="component" value="Chromosome"/>
</dbReference>
<organism evidence="1 2">
    <name type="scientific">Sorangium cellulosum</name>
    <name type="common">Polyangium cellulosum</name>
    <dbReference type="NCBI Taxonomy" id="56"/>
    <lineage>
        <taxon>Bacteria</taxon>
        <taxon>Pseudomonadati</taxon>
        <taxon>Myxococcota</taxon>
        <taxon>Polyangia</taxon>
        <taxon>Polyangiales</taxon>
        <taxon>Polyangiaceae</taxon>
        <taxon>Sorangium</taxon>
    </lineage>
</organism>
<gene>
    <name evidence="1" type="ORF">SOCE26_057470</name>
</gene>
<dbReference type="RefSeq" id="WP_159397380.1">
    <property type="nucleotide sequence ID" value="NZ_CP012673.1"/>
</dbReference>
<dbReference type="AlphaFoldDB" id="A0A2L0EYC0"/>
<proteinExistence type="predicted"/>
<protein>
    <recommendedName>
        <fullName evidence="3">Class I lanthipeptide</fullName>
    </recommendedName>
</protein>
<reference evidence="1 2" key="1">
    <citation type="submission" date="2015-09" db="EMBL/GenBank/DDBJ databases">
        <title>Sorangium comparison.</title>
        <authorList>
            <person name="Zaburannyi N."/>
            <person name="Bunk B."/>
            <person name="Overmann J."/>
            <person name="Mueller R."/>
        </authorList>
    </citation>
    <scope>NUCLEOTIDE SEQUENCE [LARGE SCALE GENOMIC DNA]</scope>
    <source>
        <strain evidence="1 2">So ce26</strain>
    </source>
</reference>
<name>A0A2L0EYC0_SORCE</name>
<evidence type="ECO:0000313" key="2">
    <source>
        <dbReference type="Proteomes" id="UP000238348"/>
    </source>
</evidence>
<accession>A0A2L0EYC0</accession>
<dbReference type="OrthoDB" id="9961562at2"/>
<evidence type="ECO:0008006" key="3">
    <source>
        <dbReference type="Google" id="ProtNLM"/>
    </source>
</evidence>
<evidence type="ECO:0000313" key="1">
    <source>
        <dbReference type="EMBL" id="AUX44283.1"/>
    </source>
</evidence>
<sequence length="54" mass="5970">MKNEKVEKKVKKIKELFVQDLARIQGGETQQARPKCPQFTTLACGEEANGCSGC</sequence>